<gene>
    <name evidence="2" type="ORF">AB1300_15910</name>
</gene>
<comment type="caution">
    <text evidence="2">The sequence shown here is derived from an EMBL/GenBank/DDBJ whole genome shotgun (WGS) entry which is preliminary data.</text>
</comment>
<evidence type="ECO:0000256" key="1">
    <source>
        <dbReference type="SAM" id="MobiDB-lite"/>
    </source>
</evidence>
<keyword evidence="3" id="KW-1185">Reference proteome</keyword>
<feature type="region of interest" description="Disordered" evidence="1">
    <location>
        <begin position="1"/>
        <end position="26"/>
    </location>
</feature>
<evidence type="ECO:0000313" key="3">
    <source>
        <dbReference type="Proteomes" id="UP001558534"/>
    </source>
</evidence>
<reference evidence="2 3" key="1">
    <citation type="submission" date="2024-07" db="EMBL/GenBank/DDBJ databases">
        <title>Characterization of a bacterium isolated from hydrolysated instant sea cucumber by whole-genome sequencing and metabolomics.</title>
        <authorList>
            <person name="Luo X."/>
            <person name="Zhang Z."/>
            <person name="Zheng Z."/>
            <person name="Zhang W."/>
            <person name="Ming T."/>
            <person name="Jiao L."/>
            <person name="Su X."/>
            <person name="Kong F."/>
            <person name="Xu J."/>
        </authorList>
    </citation>
    <scope>NUCLEOTIDE SEQUENCE [LARGE SCALE GENOMIC DNA]</scope>
    <source>
        <strain evidence="2 3">XL-2024</strain>
    </source>
</reference>
<proteinExistence type="predicted"/>
<dbReference type="RefSeq" id="WP_368637239.1">
    <property type="nucleotide sequence ID" value="NZ_JBFRHK010000010.1"/>
</dbReference>
<feature type="compositionally biased region" description="Polar residues" evidence="1">
    <location>
        <begin position="16"/>
        <end position="26"/>
    </location>
</feature>
<dbReference type="Proteomes" id="UP001558534">
    <property type="component" value="Unassembled WGS sequence"/>
</dbReference>
<sequence>MSNMNANRSNAKDKGTQSVKQIAVNQNRKKFQQEEFSSEFEYDMTSVQVNNFAGTREKTDIKQPVSERTAWH</sequence>
<evidence type="ECO:0000313" key="2">
    <source>
        <dbReference type="EMBL" id="MEX3746608.1"/>
    </source>
</evidence>
<organism evidence="2 3">
    <name type="scientific">Lysinibacillus xylanilyticus</name>
    <dbReference type="NCBI Taxonomy" id="582475"/>
    <lineage>
        <taxon>Bacteria</taxon>
        <taxon>Bacillati</taxon>
        <taxon>Bacillota</taxon>
        <taxon>Bacilli</taxon>
        <taxon>Bacillales</taxon>
        <taxon>Bacillaceae</taxon>
        <taxon>Lysinibacillus</taxon>
    </lineage>
</organism>
<dbReference type="EMBL" id="JBFRHK010000010">
    <property type="protein sequence ID" value="MEX3746608.1"/>
    <property type="molecule type" value="Genomic_DNA"/>
</dbReference>
<name>A0ABV3W0B3_9BACI</name>
<protein>
    <submittedName>
        <fullName evidence="2">Uncharacterized protein</fullName>
    </submittedName>
</protein>
<accession>A0ABV3W0B3</accession>